<proteinExistence type="predicted"/>
<dbReference type="EMBL" id="MUFR01000033">
    <property type="protein sequence ID" value="OOF33290.1"/>
    <property type="molecule type" value="Genomic_DNA"/>
</dbReference>
<dbReference type="Proteomes" id="UP000189431">
    <property type="component" value="Unassembled WGS sequence"/>
</dbReference>
<dbReference type="SMART" id="SM00450">
    <property type="entry name" value="RHOD"/>
    <property type="match status" value="1"/>
</dbReference>
<keyword evidence="5" id="KW-1185">Reference proteome</keyword>
<dbReference type="InterPro" id="IPR036873">
    <property type="entry name" value="Rhodanese-like_dom_sf"/>
</dbReference>
<organism evidence="4 5">
    <name type="scientific">Salinivibrio costicola subsp. alcaliphilus</name>
    <dbReference type="NCBI Taxonomy" id="272773"/>
    <lineage>
        <taxon>Bacteria</taxon>
        <taxon>Pseudomonadati</taxon>
        <taxon>Pseudomonadota</taxon>
        <taxon>Gammaproteobacteria</taxon>
        <taxon>Vibrionales</taxon>
        <taxon>Vibrionaceae</taxon>
        <taxon>Salinivibrio</taxon>
    </lineage>
</organism>
<dbReference type="CDD" id="cd01449">
    <property type="entry name" value="TST_Repeat_2"/>
    <property type="match status" value="1"/>
</dbReference>
<comment type="caution">
    <text evidence="4">The sequence shown here is derived from an EMBL/GenBank/DDBJ whole genome shotgun (WGS) entry which is preliminary data.</text>
</comment>
<dbReference type="InterPro" id="IPR045078">
    <property type="entry name" value="TST/MPST-like"/>
</dbReference>
<keyword evidence="2" id="KW-0677">Repeat</keyword>
<dbReference type="SUPFAM" id="SSF52821">
    <property type="entry name" value="Rhodanese/Cell cycle control phosphatase"/>
    <property type="match status" value="2"/>
</dbReference>
<dbReference type="Gene3D" id="3.40.250.10">
    <property type="entry name" value="Rhodanese-like domain"/>
    <property type="match status" value="2"/>
</dbReference>
<feature type="domain" description="Rhodanese" evidence="3">
    <location>
        <begin position="87"/>
        <end position="200"/>
    </location>
</feature>
<sequence>MITGIGIASQDTLVVYDTQGLFSAARVWWMCKVMGHRDVFILDGGLPAWMASEGLIDNTPPQPRVEATYHADFKAYRYIDGDTLAEKLAAINVIDARPETRFYAQVPEPREGIRSGHMPGAINLPFSELTDPRGFVISSDIARNIVLPHLSDTRLNVASCGSGVTACILAAVAEHYFAYPLAVYDGSWTEWGGHQFWPVVRED</sequence>
<dbReference type="Pfam" id="PF00581">
    <property type="entry name" value="Rhodanese"/>
    <property type="match status" value="2"/>
</dbReference>
<gene>
    <name evidence="4" type="ORF">BZJ21_11415</name>
</gene>
<keyword evidence="1" id="KW-0808">Transferase</keyword>
<dbReference type="PANTHER" id="PTHR11364">
    <property type="entry name" value="THIOSULFATE SULFERTANSFERASE"/>
    <property type="match status" value="1"/>
</dbReference>
<dbReference type="PANTHER" id="PTHR11364:SF27">
    <property type="entry name" value="SULFURTRANSFERASE"/>
    <property type="match status" value="1"/>
</dbReference>
<evidence type="ECO:0000256" key="2">
    <source>
        <dbReference type="ARBA" id="ARBA00022737"/>
    </source>
</evidence>
<evidence type="ECO:0000256" key="1">
    <source>
        <dbReference type="ARBA" id="ARBA00022679"/>
    </source>
</evidence>
<reference evidence="5" key="1">
    <citation type="submission" date="2017-01" db="EMBL/GenBank/DDBJ databases">
        <title>Draft genome of the species Salinivibrio costicola subsp. alcaliphilus.</title>
        <authorList>
            <person name="Lopez-Hermoso C."/>
            <person name="De La Haba R."/>
            <person name="Sanchez-Porro C."/>
            <person name="Ventosa A."/>
        </authorList>
    </citation>
    <scope>NUCLEOTIDE SEQUENCE [LARGE SCALE GENOMIC DNA]</scope>
    <source>
        <strain evidence="5">CBH448</strain>
    </source>
</reference>
<evidence type="ECO:0000313" key="5">
    <source>
        <dbReference type="Proteomes" id="UP000189431"/>
    </source>
</evidence>
<feature type="domain" description="Rhodanese" evidence="3">
    <location>
        <begin position="5"/>
        <end position="58"/>
    </location>
</feature>
<evidence type="ECO:0000313" key="4">
    <source>
        <dbReference type="EMBL" id="OOF33290.1"/>
    </source>
</evidence>
<protein>
    <recommendedName>
        <fullName evidence="3">Rhodanese domain-containing protein</fullName>
    </recommendedName>
</protein>
<name>A0ABX3KNN9_SALCS</name>
<dbReference type="InterPro" id="IPR001763">
    <property type="entry name" value="Rhodanese-like_dom"/>
</dbReference>
<dbReference type="PROSITE" id="PS50206">
    <property type="entry name" value="RHODANESE_3"/>
    <property type="match status" value="2"/>
</dbReference>
<accession>A0ABX3KNN9</accession>
<dbReference type="RefSeq" id="WP_077669839.1">
    <property type="nucleotide sequence ID" value="NZ_MUFR01000033.1"/>
</dbReference>
<evidence type="ECO:0000259" key="3">
    <source>
        <dbReference type="PROSITE" id="PS50206"/>
    </source>
</evidence>